<dbReference type="InterPro" id="IPR000980">
    <property type="entry name" value="SH2"/>
</dbReference>
<sequence length="468" mass="53055">MERKKQQLLLGKETSSEIANQSSETLKEIVLKWFLETQAAIILENGTFPEWFHGFITRKQTEDMLRDRDVGCFLIRLSDRAIGYILSYRGKDRCRHFVINHLSNGHYVVSGDTCTHESLAELISYYQTSVIEPFGESLTIAYAKTADKSIYDDIAWDQKNKPNNKAIASLLVKKMSGSSTATVPVGDTYSNSDHSEKLLDFSSRSKRTFQDHSQKAEDSDIAPPLPERSSLLTLETFRHDTDRQDNIVYAELNKRFLTDTAIALKMHTATEKLLENSACLSTDTQWKHGTKISTVYAMTKQTEHTHSKNTDLLKPSPPEIVYAELQLQQCKNHSFLHSQTLHSLTLPLSSAPETKLSLNSPASLHSAFTPKLPNKARFTTESQSSEEQLTAYETSFHCSEGLRKSDEKVSYESLTHRMYGQIEKMKSGFDNVSTVYERIPTGWLKSFSSDQASERICSSFFHATHCYL</sequence>
<reference evidence="5" key="1">
    <citation type="submission" date="2025-08" db="UniProtKB">
        <authorList>
            <consortium name="RefSeq"/>
        </authorList>
    </citation>
    <scope>IDENTIFICATION</scope>
    <source>
        <tissue evidence="5">Blood</tissue>
    </source>
</reference>
<name>A0ABM4FAI1_9AVES</name>
<organism evidence="4 5">
    <name type="scientific">Apteryx mantelli</name>
    <name type="common">North Island brown kiwi</name>
    <dbReference type="NCBI Taxonomy" id="2696672"/>
    <lineage>
        <taxon>Eukaryota</taxon>
        <taxon>Metazoa</taxon>
        <taxon>Chordata</taxon>
        <taxon>Craniata</taxon>
        <taxon>Vertebrata</taxon>
        <taxon>Euteleostomi</taxon>
        <taxon>Archelosauria</taxon>
        <taxon>Archosauria</taxon>
        <taxon>Dinosauria</taxon>
        <taxon>Saurischia</taxon>
        <taxon>Theropoda</taxon>
        <taxon>Coelurosauria</taxon>
        <taxon>Aves</taxon>
        <taxon>Palaeognathae</taxon>
        <taxon>Apterygiformes</taxon>
        <taxon>Apterygidae</taxon>
        <taxon>Apteryx</taxon>
    </lineage>
</organism>
<gene>
    <name evidence="5" type="primary">SH2D7</name>
</gene>
<dbReference type="SUPFAM" id="SSF55550">
    <property type="entry name" value="SH2 domain"/>
    <property type="match status" value="1"/>
</dbReference>
<evidence type="ECO:0000256" key="2">
    <source>
        <dbReference type="PROSITE-ProRule" id="PRU00191"/>
    </source>
</evidence>
<dbReference type="Proteomes" id="UP001652627">
    <property type="component" value="Chromosome 15"/>
</dbReference>
<keyword evidence="1 2" id="KW-0727">SH2 domain</keyword>
<evidence type="ECO:0000313" key="5">
    <source>
        <dbReference type="RefSeq" id="XP_067161901.1"/>
    </source>
</evidence>
<dbReference type="GeneID" id="136993435"/>
<evidence type="ECO:0000259" key="3">
    <source>
        <dbReference type="PROSITE" id="PS50001"/>
    </source>
</evidence>
<dbReference type="PROSITE" id="PS50001">
    <property type="entry name" value="SH2"/>
    <property type="match status" value="1"/>
</dbReference>
<accession>A0ABM4FAI1</accession>
<evidence type="ECO:0000313" key="4">
    <source>
        <dbReference type="Proteomes" id="UP001652627"/>
    </source>
</evidence>
<dbReference type="PANTHER" id="PTHR14388">
    <property type="entry name" value="T CELL-SPECIFIC ADAPTER PROTEIN TSAD"/>
    <property type="match status" value="1"/>
</dbReference>
<proteinExistence type="predicted"/>
<keyword evidence="4" id="KW-1185">Reference proteome</keyword>
<dbReference type="PANTHER" id="PTHR14388:SF6">
    <property type="entry name" value="SH2 DOMAIN-CONTAINING PROTEIN 7"/>
    <property type="match status" value="1"/>
</dbReference>
<dbReference type="InterPro" id="IPR036860">
    <property type="entry name" value="SH2_dom_sf"/>
</dbReference>
<dbReference type="RefSeq" id="XP_067161901.1">
    <property type="nucleotide sequence ID" value="XM_067305800.1"/>
</dbReference>
<feature type="domain" description="SH2" evidence="3">
    <location>
        <begin position="51"/>
        <end position="127"/>
    </location>
</feature>
<evidence type="ECO:0000256" key="1">
    <source>
        <dbReference type="ARBA" id="ARBA00022999"/>
    </source>
</evidence>
<dbReference type="PRINTS" id="PR00401">
    <property type="entry name" value="SH2DOMAIN"/>
</dbReference>
<dbReference type="SMART" id="SM00252">
    <property type="entry name" value="SH2"/>
    <property type="match status" value="1"/>
</dbReference>
<dbReference type="Pfam" id="PF00017">
    <property type="entry name" value="SH2"/>
    <property type="match status" value="1"/>
</dbReference>
<dbReference type="Gene3D" id="3.30.505.10">
    <property type="entry name" value="SH2 domain"/>
    <property type="match status" value="1"/>
</dbReference>
<protein>
    <submittedName>
        <fullName evidence="5">SH2 domain-containing protein 7</fullName>
    </submittedName>
</protein>